<evidence type="ECO:0000313" key="1">
    <source>
        <dbReference type="EMBL" id="MBA4649643.1"/>
    </source>
</evidence>
<organism evidence="1">
    <name type="scientific">Opuntia streptacantha</name>
    <name type="common">Prickly pear cactus</name>
    <name type="synonym">Opuntia cardona</name>
    <dbReference type="NCBI Taxonomy" id="393608"/>
    <lineage>
        <taxon>Eukaryota</taxon>
        <taxon>Viridiplantae</taxon>
        <taxon>Streptophyta</taxon>
        <taxon>Embryophyta</taxon>
        <taxon>Tracheophyta</taxon>
        <taxon>Spermatophyta</taxon>
        <taxon>Magnoliopsida</taxon>
        <taxon>eudicotyledons</taxon>
        <taxon>Gunneridae</taxon>
        <taxon>Pentapetalae</taxon>
        <taxon>Caryophyllales</taxon>
        <taxon>Cactineae</taxon>
        <taxon>Cactaceae</taxon>
        <taxon>Opuntioideae</taxon>
        <taxon>Opuntia</taxon>
    </lineage>
</organism>
<reference evidence="1" key="1">
    <citation type="journal article" date="2013" name="J. Plant Res.">
        <title>Effect of fungi and light on seed germination of three Opuntia species from semiarid lands of central Mexico.</title>
        <authorList>
            <person name="Delgado-Sanchez P."/>
            <person name="Jimenez-Bremont J.F."/>
            <person name="Guerrero-Gonzalez Mde L."/>
            <person name="Flores J."/>
        </authorList>
    </citation>
    <scope>NUCLEOTIDE SEQUENCE</scope>
    <source>
        <tissue evidence="1">Cladode</tissue>
    </source>
</reference>
<proteinExistence type="predicted"/>
<dbReference type="AlphaFoldDB" id="A0A7C9DV57"/>
<name>A0A7C9DV57_OPUST</name>
<sequence length="128" mass="14695">MHPTTNFIFDHTILDFLPILRANNFLPQPAREAIKMILLETPKNILSLDISFENNPTNNHTCKQTHNENEEGNCIQPQEDFYMATTSKQPQEGDDEQGKADRQEGLVHYGIAWGTCSFSYYEPNYDEG</sequence>
<accession>A0A7C9DV57</accession>
<reference evidence="1" key="2">
    <citation type="submission" date="2020-07" db="EMBL/GenBank/DDBJ databases">
        <authorList>
            <person name="Vera ALvarez R."/>
            <person name="Arias-Moreno D.M."/>
            <person name="Jimenez-Jacinto V."/>
            <person name="Jimenez-Bremont J.F."/>
            <person name="Swaminathan K."/>
            <person name="Moose S.P."/>
            <person name="Guerrero-Gonzalez M.L."/>
            <person name="Marino-Ramirez L."/>
            <person name="Landsman D."/>
            <person name="Rodriguez-Kessler M."/>
            <person name="Delgado-Sanchez P."/>
        </authorList>
    </citation>
    <scope>NUCLEOTIDE SEQUENCE</scope>
    <source>
        <tissue evidence="1">Cladode</tissue>
    </source>
</reference>
<dbReference type="EMBL" id="GISG01161325">
    <property type="protein sequence ID" value="MBA4649643.1"/>
    <property type="molecule type" value="Transcribed_RNA"/>
</dbReference>
<protein>
    <submittedName>
        <fullName evidence="1">Uncharacterized protein</fullName>
    </submittedName>
</protein>